<dbReference type="PRINTS" id="PR00812">
    <property type="entry name" value="BCTERIALGSPF"/>
</dbReference>
<dbReference type="RefSeq" id="WP_129734691.1">
    <property type="nucleotide sequence ID" value="NZ_PRLM01000002.1"/>
</dbReference>
<evidence type="ECO:0000256" key="7">
    <source>
        <dbReference type="SAM" id="Phobius"/>
    </source>
</evidence>
<feature type="transmembrane region" description="Helical" evidence="7">
    <location>
        <begin position="372"/>
        <end position="396"/>
    </location>
</feature>
<dbReference type="EMBL" id="PRLM01000002">
    <property type="protein sequence ID" value="RYC75017.1"/>
    <property type="molecule type" value="Genomic_DNA"/>
</dbReference>
<proteinExistence type="inferred from homology"/>
<dbReference type="InterPro" id="IPR042094">
    <property type="entry name" value="T2SS_GspF_sf"/>
</dbReference>
<reference evidence="9 10" key="1">
    <citation type="journal article" date="2018" name="bioRxiv">
        <title>Evidence of independent acquisition and adaption of ultra-small bacteria to human hosts across the highly diverse yet reduced genomes of the phylum Saccharibacteria.</title>
        <authorList>
            <person name="McLean J.S."/>
            <person name="Bor B."/>
            <person name="To T.T."/>
            <person name="Liu Q."/>
            <person name="Kearns K.A."/>
            <person name="Solden L.M."/>
            <person name="Wrighton K.C."/>
            <person name="He X."/>
            <person name="Shi W."/>
        </authorList>
    </citation>
    <scope>NUCLEOTIDE SEQUENCE [LARGE SCALE GENOMIC DNA]</scope>
    <source>
        <strain evidence="9 10">TM7_G3_2_Rum_HOT_351B</strain>
    </source>
</reference>
<reference evidence="9 10" key="2">
    <citation type="journal article" date="2020" name="Cell Rep.">
        <title>Acquisition and Adaptation of Ultra-small Parasitic Reduced Genome Bacteria to Mammalian Hosts.</title>
        <authorList>
            <person name="McLean J.S."/>
            <person name="Bor B."/>
            <person name="Kerns K.A."/>
            <person name="Liu Q."/>
            <person name="To T.T."/>
            <person name="Solden L."/>
            <person name="Hendrickson E.L."/>
            <person name="Wrighton K."/>
            <person name="Shi W."/>
            <person name="He X."/>
        </authorList>
    </citation>
    <scope>NUCLEOTIDE SEQUENCE [LARGE SCALE GENOMIC DNA]</scope>
    <source>
        <strain evidence="9 10">TM7_G3_2_Rum_HOT_351B</strain>
    </source>
</reference>
<keyword evidence="3" id="KW-1003">Cell membrane</keyword>
<dbReference type="Proteomes" id="UP001191019">
    <property type="component" value="Unassembled WGS sequence"/>
</dbReference>
<comment type="similarity">
    <text evidence="2">Belongs to the GSP F family.</text>
</comment>
<evidence type="ECO:0000256" key="1">
    <source>
        <dbReference type="ARBA" id="ARBA00004651"/>
    </source>
</evidence>
<feature type="transmembrane region" description="Helical" evidence="7">
    <location>
        <begin position="165"/>
        <end position="187"/>
    </location>
</feature>
<dbReference type="PANTHER" id="PTHR30012:SF0">
    <property type="entry name" value="TYPE II SECRETION SYSTEM PROTEIN F-RELATED"/>
    <property type="match status" value="1"/>
</dbReference>
<evidence type="ECO:0000256" key="6">
    <source>
        <dbReference type="ARBA" id="ARBA00023136"/>
    </source>
</evidence>
<evidence type="ECO:0000256" key="5">
    <source>
        <dbReference type="ARBA" id="ARBA00022989"/>
    </source>
</evidence>
<name>A0ABY0FME1_9BACT</name>
<dbReference type="InterPro" id="IPR003004">
    <property type="entry name" value="GspF/PilC"/>
</dbReference>
<dbReference type="PANTHER" id="PTHR30012">
    <property type="entry name" value="GENERAL SECRETION PATHWAY PROTEIN"/>
    <property type="match status" value="1"/>
</dbReference>
<evidence type="ECO:0000313" key="10">
    <source>
        <dbReference type="Proteomes" id="UP001191019"/>
    </source>
</evidence>
<keyword evidence="5 7" id="KW-1133">Transmembrane helix</keyword>
<evidence type="ECO:0000256" key="3">
    <source>
        <dbReference type="ARBA" id="ARBA00022475"/>
    </source>
</evidence>
<organism evidence="9 10">
    <name type="scientific">Candidatus Nanosyncoccus alces</name>
    <dbReference type="NCBI Taxonomy" id="2171997"/>
    <lineage>
        <taxon>Bacteria</taxon>
        <taxon>Candidatus Saccharimonadota</taxon>
        <taxon>Candidatus Nanosyncoccalia</taxon>
        <taxon>Candidatus Nanosyncoccales</taxon>
        <taxon>Candidatus Nanosyncoccaceae</taxon>
        <taxon>Candidatus Nanosyncoccus</taxon>
    </lineage>
</organism>
<dbReference type="Pfam" id="PF00482">
    <property type="entry name" value="T2SSF"/>
    <property type="match status" value="2"/>
</dbReference>
<feature type="domain" description="Type II secretion system protein GspF" evidence="8">
    <location>
        <begin position="65"/>
        <end position="188"/>
    </location>
</feature>
<comment type="subcellular location">
    <subcellularLocation>
        <location evidence="1">Cell membrane</location>
        <topology evidence="1">Multi-pass membrane protein</topology>
    </subcellularLocation>
</comment>
<dbReference type="Gene3D" id="1.20.81.30">
    <property type="entry name" value="Type II secretion system (T2SS), domain F"/>
    <property type="match status" value="2"/>
</dbReference>
<accession>A0ABY0FME1</accession>
<feature type="transmembrane region" description="Helical" evidence="7">
    <location>
        <begin position="218"/>
        <end position="237"/>
    </location>
</feature>
<dbReference type="InterPro" id="IPR018076">
    <property type="entry name" value="T2SS_GspF_dom"/>
</dbReference>
<feature type="domain" description="Type II secretion system protein GspF" evidence="8">
    <location>
        <begin position="269"/>
        <end position="391"/>
    </location>
</feature>
<gene>
    <name evidence="9" type="primary">epsF</name>
    <name evidence="9" type="ORF">G3RUM_00298</name>
</gene>
<evidence type="ECO:0000256" key="2">
    <source>
        <dbReference type="ARBA" id="ARBA00005745"/>
    </source>
</evidence>
<evidence type="ECO:0000256" key="4">
    <source>
        <dbReference type="ARBA" id="ARBA00022692"/>
    </source>
</evidence>
<evidence type="ECO:0000259" key="8">
    <source>
        <dbReference type="Pfam" id="PF00482"/>
    </source>
</evidence>
<keyword evidence="6 7" id="KW-0472">Membrane</keyword>
<protein>
    <submittedName>
        <fullName evidence="9">Type II secretion system protein F</fullName>
    </submittedName>
</protein>
<evidence type="ECO:0000313" key="9">
    <source>
        <dbReference type="EMBL" id="RYC75017.1"/>
    </source>
</evidence>
<keyword evidence="4 7" id="KW-0812">Transmembrane</keyword>
<sequence length="401" mass="43784">MKRFKYKAKEKETGKVVKGNIQAENEQTAGRLLIDQGYVPQSVVEEGEGLLGGKSRVTNKDRITFTRQLSTLIGAGLPLATSLRTVIDQTQGRGMKAIAEEILTNVESGKSLYDAFANHQDVFNGVYLALIRAGETSGTLDLALKRLADQEEKDAAMMSKIKGALVYPAIILVVIIAVLAFMMIAVVPQVKNLYEDMGEELPGLTQFLVNMTDFFGNFWWLVLIVLGAIGGGIFYFVKKTPIGRKVMDSFKIHVPIFGGLFRKLYVSRFARTAEMMLATGVPMLDSITIAIGAVNNVVVEEEYSKSLETIKGGKPLSEALKDREYMLPLVPQMSSIGEQSGKIDEMLGKAAQVYENELDEQINSISTMIEPILMVIMAGLIGVVVGGTLLPIYSLVNSVAT</sequence>
<keyword evidence="10" id="KW-1185">Reference proteome</keyword>
<comment type="caution">
    <text evidence="9">The sequence shown here is derived from an EMBL/GenBank/DDBJ whole genome shotgun (WGS) entry which is preliminary data.</text>
</comment>